<sequence length="43" mass="5239">MGIEEGGKKARWTRKKKARESRRKRRRSRLMAVMRVHQFILVT</sequence>
<dbReference type="EMBL" id="GBRH01177164">
    <property type="protein sequence ID" value="JAE20732.1"/>
    <property type="molecule type" value="Transcribed_RNA"/>
</dbReference>
<organism evidence="2">
    <name type="scientific">Arundo donax</name>
    <name type="common">Giant reed</name>
    <name type="synonym">Donax arundinaceus</name>
    <dbReference type="NCBI Taxonomy" id="35708"/>
    <lineage>
        <taxon>Eukaryota</taxon>
        <taxon>Viridiplantae</taxon>
        <taxon>Streptophyta</taxon>
        <taxon>Embryophyta</taxon>
        <taxon>Tracheophyta</taxon>
        <taxon>Spermatophyta</taxon>
        <taxon>Magnoliopsida</taxon>
        <taxon>Liliopsida</taxon>
        <taxon>Poales</taxon>
        <taxon>Poaceae</taxon>
        <taxon>PACMAD clade</taxon>
        <taxon>Arundinoideae</taxon>
        <taxon>Arundineae</taxon>
        <taxon>Arundo</taxon>
    </lineage>
</organism>
<reference evidence="2" key="1">
    <citation type="submission" date="2014-09" db="EMBL/GenBank/DDBJ databases">
        <authorList>
            <person name="Magalhaes I.L.F."/>
            <person name="Oliveira U."/>
            <person name="Santos F.R."/>
            <person name="Vidigal T.H.D.A."/>
            <person name="Brescovit A.D."/>
            <person name="Santos A.J."/>
        </authorList>
    </citation>
    <scope>NUCLEOTIDE SEQUENCE</scope>
    <source>
        <tissue evidence="2">Shoot tissue taken approximately 20 cm above the soil surface</tissue>
    </source>
</reference>
<protein>
    <submittedName>
        <fullName evidence="2">Uncharacterized protein</fullName>
    </submittedName>
</protein>
<proteinExistence type="predicted"/>
<name>A0A0A9G8D4_ARUDO</name>
<evidence type="ECO:0000313" key="2">
    <source>
        <dbReference type="EMBL" id="JAE20732.1"/>
    </source>
</evidence>
<evidence type="ECO:0000256" key="1">
    <source>
        <dbReference type="SAM" id="MobiDB-lite"/>
    </source>
</evidence>
<feature type="compositionally biased region" description="Basic residues" evidence="1">
    <location>
        <begin position="9"/>
        <end position="28"/>
    </location>
</feature>
<feature type="region of interest" description="Disordered" evidence="1">
    <location>
        <begin position="1"/>
        <end position="28"/>
    </location>
</feature>
<reference evidence="2" key="2">
    <citation type="journal article" date="2015" name="Data Brief">
        <title>Shoot transcriptome of the giant reed, Arundo donax.</title>
        <authorList>
            <person name="Barrero R.A."/>
            <person name="Guerrero F.D."/>
            <person name="Moolhuijzen P."/>
            <person name="Goolsby J.A."/>
            <person name="Tidwell J."/>
            <person name="Bellgard S.E."/>
            <person name="Bellgard M.I."/>
        </authorList>
    </citation>
    <scope>NUCLEOTIDE SEQUENCE</scope>
    <source>
        <tissue evidence="2">Shoot tissue taken approximately 20 cm above the soil surface</tissue>
    </source>
</reference>
<dbReference type="AlphaFoldDB" id="A0A0A9G8D4"/>
<accession>A0A0A9G8D4</accession>